<organism evidence="2 3">
    <name type="scientific">Turicibacter sanguinis</name>
    <dbReference type="NCBI Taxonomy" id="154288"/>
    <lineage>
        <taxon>Bacteria</taxon>
        <taxon>Bacillati</taxon>
        <taxon>Bacillota</taxon>
        <taxon>Erysipelotrichia</taxon>
        <taxon>Erysipelotrichales</taxon>
        <taxon>Turicibacteraceae</taxon>
        <taxon>Turicibacter</taxon>
    </lineage>
</organism>
<dbReference type="Pfam" id="PF12652">
    <property type="entry name" value="CotJB"/>
    <property type="match status" value="1"/>
</dbReference>
<evidence type="ECO:0000259" key="1">
    <source>
        <dbReference type="Pfam" id="PF12652"/>
    </source>
</evidence>
<proteinExistence type="predicted"/>
<feature type="domain" description="Protein CotJB" evidence="1">
    <location>
        <begin position="5"/>
        <end position="80"/>
    </location>
</feature>
<dbReference type="InterPro" id="IPR024207">
    <property type="entry name" value="CotJB_dom"/>
</dbReference>
<dbReference type="RefSeq" id="WP_006785088.1">
    <property type="nucleotide sequence ID" value="NZ_JADMYN010000005.1"/>
</dbReference>
<comment type="caution">
    <text evidence="2">The sequence shown here is derived from an EMBL/GenBank/DDBJ whole genome shotgun (WGS) entry which is preliminary data.</text>
</comment>
<dbReference type="EMBL" id="WMQE01000010">
    <property type="protein sequence ID" value="MTK20955.1"/>
    <property type="molecule type" value="Genomic_DNA"/>
</dbReference>
<dbReference type="AlphaFoldDB" id="A0A9X5ANT1"/>
<dbReference type="InterPro" id="IPR016571">
    <property type="entry name" value="Spore_coat_assembly_CotJB"/>
</dbReference>
<evidence type="ECO:0000313" key="3">
    <source>
        <dbReference type="Proteomes" id="UP000487649"/>
    </source>
</evidence>
<sequence>MSREEFLTSLQAVHIMAVDLQLFLDTHPENKKALEDYRKVSRQYQELRKEYEQAFGPLTNFGYMTNFDQISWVNDPWPWERC</sequence>
<dbReference type="Proteomes" id="UP000487649">
    <property type="component" value="Unassembled WGS sequence"/>
</dbReference>
<evidence type="ECO:0000313" key="2">
    <source>
        <dbReference type="EMBL" id="MTK20955.1"/>
    </source>
</evidence>
<keyword evidence="2" id="KW-0946">Virion</keyword>
<dbReference type="PIRSF" id="PIRSF010606">
    <property type="entry name" value="Spore_coat_CotJB"/>
    <property type="match status" value="1"/>
</dbReference>
<keyword evidence="2" id="KW-0167">Capsid protein</keyword>
<reference evidence="2 3" key="1">
    <citation type="journal article" date="2019" name="Nat. Med.">
        <title>A library of human gut bacterial isolates paired with longitudinal multiomics data enables mechanistic microbiome research.</title>
        <authorList>
            <person name="Poyet M."/>
            <person name="Groussin M."/>
            <person name="Gibbons S.M."/>
            <person name="Avila-Pacheco J."/>
            <person name="Jiang X."/>
            <person name="Kearney S.M."/>
            <person name="Perrotta A.R."/>
            <person name="Berdy B."/>
            <person name="Zhao S."/>
            <person name="Lieberman T.D."/>
            <person name="Swanson P.K."/>
            <person name="Smith M."/>
            <person name="Roesemann S."/>
            <person name="Alexander J.E."/>
            <person name="Rich S.A."/>
            <person name="Livny J."/>
            <person name="Vlamakis H."/>
            <person name="Clish C."/>
            <person name="Bullock K."/>
            <person name="Deik A."/>
            <person name="Scott J."/>
            <person name="Pierce K.A."/>
            <person name="Xavier R.J."/>
            <person name="Alm E.J."/>
        </authorList>
    </citation>
    <scope>NUCLEOTIDE SEQUENCE [LARGE SCALE GENOMIC DNA]</scope>
    <source>
        <strain evidence="2 3">BIOML-A198</strain>
    </source>
</reference>
<accession>A0A9X5ANT1</accession>
<name>A0A9X5ANT1_9FIRM</name>
<protein>
    <submittedName>
        <fullName evidence="2">Spore coat protein CotJB</fullName>
    </submittedName>
</protein>
<gene>
    <name evidence="2" type="ORF">GMA92_05940</name>
</gene>